<dbReference type="Proteomes" id="UP001149163">
    <property type="component" value="Unassembled WGS sequence"/>
</dbReference>
<proteinExistence type="predicted"/>
<dbReference type="RefSeq" id="XP_056546844.1">
    <property type="nucleotide sequence ID" value="XM_056683238.1"/>
</dbReference>
<evidence type="ECO:0000313" key="3">
    <source>
        <dbReference type="Proteomes" id="UP001149163"/>
    </source>
</evidence>
<sequence length="206" mass="23391">MSYIHVPLLVATNGTHSHIGHLQPVDQTSTTASSTRLDRRNNKDINPEFTHIGKGGAKVQCNSKYATMTEKQVEQFMGEPLARDNKNAGLEVFLDIVNYAISSLIRYGGDIERREAFIYFLLDELGCKTQDRVRRTNDNNDDVNTEEEEDAEEREFIYTVLGAAILYASYRITVYLIAAGANVHARQSWTDTYRWTPNKRIIEGRG</sequence>
<dbReference type="GeneID" id="81422414"/>
<feature type="region of interest" description="Disordered" evidence="1">
    <location>
        <begin position="19"/>
        <end position="46"/>
    </location>
</feature>
<reference evidence="2" key="2">
    <citation type="journal article" date="2023" name="IMA Fungus">
        <title>Comparative genomic study of the Penicillium genus elucidates a diverse pangenome and 15 lateral gene transfer events.</title>
        <authorList>
            <person name="Petersen C."/>
            <person name="Sorensen T."/>
            <person name="Nielsen M.R."/>
            <person name="Sondergaard T.E."/>
            <person name="Sorensen J.L."/>
            <person name="Fitzpatrick D.A."/>
            <person name="Frisvad J.C."/>
            <person name="Nielsen K.L."/>
        </authorList>
    </citation>
    <scope>NUCLEOTIDE SEQUENCE</scope>
    <source>
        <strain evidence="2">IBT 26290</strain>
    </source>
</reference>
<name>A0A9W9LSS5_9EURO</name>
<evidence type="ECO:0000256" key="1">
    <source>
        <dbReference type="SAM" id="MobiDB-lite"/>
    </source>
</evidence>
<gene>
    <name evidence="2" type="ORF">N7482_001113</name>
</gene>
<evidence type="ECO:0000313" key="2">
    <source>
        <dbReference type="EMBL" id="KAJ5175236.1"/>
    </source>
</evidence>
<organism evidence="2 3">
    <name type="scientific">Penicillium canariense</name>
    <dbReference type="NCBI Taxonomy" id="189055"/>
    <lineage>
        <taxon>Eukaryota</taxon>
        <taxon>Fungi</taxon>
        <taxon>Dikarya</taxon>
        <taxon>Ascomycota</taxon>
        <taxon>Pezizomycotina</taxon>
        <taxon>Eurotiomycetes</taxon>
        <taxon>Eurotiomycetidae</taxon>
        <taxon>Eurotiales</taxon>
        <taxon>Aspergillaceae</taxon>
        <taxon>Penicillium</taxon>
    </lineage>
</organism>
<comment type="caution">
    <text evidence="2">The sequence shown here is derived from an EMBL/GenBank/DDBJ whole genome shotgun (WGS) entry which is preliminary data.</text>
</comment>
<dbReference type="OrthoDB" id="3466215at2759"/>
<keyword evidence="3" id="KW-1185">Reference proteome</keyword>
<protein>
    <submittedName>
        <fullName evidence="2">Uncharacterized protein</fullName>
    </submittedName>
</protein>
<feature type="compositionally biased region" description="Polar residues" evidence="1">
    <location>
        <begin position="25"/>
        <end position="35"/>
    </location>
</feature>
<feature type="compositionally biased region" description="Basic and acidic residues" evidence="1">
    <location>
        <begin position="36"/>
        <end position="46"/>
    </location>
</feature>
<reference evidence="2" key="1">
    <citation type="submission" date="2022-11" db="EMBL/GenBank/DDBJ databases">
        <authorList>
            <person name="Petersen C."/>
        </authorList>
    </citation>
    <scope>NUCLEOTIDE SEQUENCE</scope>
    <source>
        <strain evidence="2">IBT 26290</strain>
    </source>
</reference>
<accession>A0A9W9LSS5</accession>
<dbReference type="EMBL" id="JAPQKN010000001">
    <property type="protein sequence ID" value="KAJ5175236.1"/>
    <property type="molecule type" value="Genomic_DNA"/>
</dbReference>
<dbReference type="AlphaFoldDB" id="A0A9W9LSS5"/>